<dbReference type="Proteomes" id="UP000054683">
    <property type="component" value="Unassembled WGS sequence"/>
</dbReference>
<dbReference type="InterPro" id="IPR050251">
    <property type="entry name" value="HpcH-HpaI_aldolase"/>
</dbReference>
<sequence>MLEPNKIFAMLARKEIPLGMQCFTGDPALIEVLGLTGFDFVMLDGEHSGNDVRALDDLIRISDQAGLVPFVRVPERTDEIGIRRALEAGAKGIFLPMIRTADDVKEAASSAFFPPMGTRGICPATRAAGFGFRNFEAYANWNNTEVALIPMIEHPDAVENIDSICALDEVRMIVFGAGDLAYAMNEGTLMMKSPLVQAAYRKVLETAKRHGVAVIGGPVLDPTPAACRKALDDGITVFCLGLDTLGFRRFCEQTVAALNAGVAGSAFARKPAPESGFKD</sequence>
<dbReference type="InterPro" id="IPR005000">
    <property type="entry name" value="Aldolase/citrate-lyase_domain"/>
</dbReference>
<keyword evidence="2" id="KW-0479">Metal-binding</keyword>
<dbReference type="GO" id="GO:0016832">
    <property type="term" value="F:aldehyde-lyase activity"/>
    <property type="evidence" value="ECO:0007669"/>
    <property type="project" value="TreeGrafter"/>
</dbReference>
<dbReference type="InterPro" id="IPR040442">
    <property type="entry name" value="Pyrv_kinase-like_dom_sf"/>
</dbReference>
<dbReference type="Gene3D" id="3.20.20.60">
    <property type="entry name" value="Phosphoenolpyruvate-binding domains"/>
    <property type="match status" value="1"/>
</dbReference>
<organism evidence="5 6">
    <name type="scientific">Caballeronia udeis</name>
    <dbReference type="NCBI Taxonomy" id="1232866"/>
    <lineage>
        <taxon>Bacteria</taxon>
        <taxon>Pseudomonadati</taxon>
        <taxon>Pseudomonadota</taxon>
        <taxon>Betaproteobacteria</taxon>
        <taxon>Burkholderiales</taxon>
        <taxon>Burkholderiaceae</taxon>
        <taxon>Caballeronia</taxon>
    </lineage>
</organism>
<keyword evidence="3" id="KW-0456">Lyase</keyword>
<dbReference type="Pfam" id="PF03328">
    <property type="entry name" value="HpcH_HpaI"/>
    <property type="match status" value="1"/>
</dbReference>
<dbReference type="PANTHER" id="PTHR30502:SF0">
    <property type="entry name" value="PHOSPHOENOLPYRUVATE CARBOXYLASE FAMILY PROTEIN"/>
    <property type="match status" value="1"/>
</dbReference>
<reference evidence="5 6" key="1">
    <citation type="submission" date="2016-01" db="EMBL/GenBank/DDBJ databases">
        <authorList>
            <person name="Oliw E.H."/>
        </authorList>
    </citation>
    <scope>NUCLEOTIDE SEQUENCE [LARGE SCALE GENOMIC DNA]</scope>
    <source>
        <strain evidence="5">LMG 27134</strain>
    </source>
</reference>
<proteinExistence type="inferred from homology"/>
<evidence type="ECO:0000313" key="6">
    <source>
        <dbReference type="Proteomes" id="UP000054683"/>
    </source>
</evidence>
<evidence type="ECO:0000256" key="1">
    <source>
        <dbReference type="ARBA" id="ARBA00005568"/>
    </source>
</evidence>
<gene>
    <name evidence="5" type="ORF">AWB69_03569</name>
</gene>
<dbReference type="GO" id="GO:0046872">
    <property type="term" value="F:metal ion binding"/>
    <property type="evidence" value="ECO:0007669"/>
    <property type="project" value="UniProtKB-KW"/>
</dbReference>
<evidence type="ECO:0000313" key="5">
    <source>
        <dbReference type="EMBL" id="SAL37000.1"/>
    </source>
</evidence>
<dbReference type="RefSeq" id="WP_062086866.1">
    <property type="nucleotide sequence ID" value="NZ_FCOK02000022.1"/>
</dbReference>
<comment type="similarity">
    <text evidence="1">Belongs to the HpcH/HpaI aldolase family.</text>
</comment>
<evidence type="ECO:0000256" key="3">
    <source>
        <dbReference type="ARBA" id="ARBA00023239"/>
    </source>
</evidence>
<dbReference type="EMBL" id="FCOK02000022">
    <property type="protein sequence ID" value="SAL37000.1"/>
    <property type="molecule type" value="Genomic_DNA"/>
</dbReference>
<accession>A0A158GZV9</accession>
<dbReference type="PANTHER" id="PTHR30502">
    <property type="entry name" value="2-KETO-3-DEOXY-L-RHAMNONATE ALDOLASE"/>
    <property type="match status" value="1"/>
</dbReference>
<feature type="domain" description="HpcH/HpaI aldolase/citrate lyase" evidence="4">
    <location>
        <begin position="26"/>
        <end position="244"/>
    </location>
</feature>
<dbReference type="AlphaFoldDB" id="A0A158GZV9"/>
<name>A0A158GZV9_9BURK</name>
<evidence type="ECO:0000256" key="2">
    <source>
        <dbReference type="ARBA" id="ARBA00022723"/>
    </source>
</evidence>
<dbReference type="InterPro" id="IPR015813">
    <property type="entry name" value="Pyrv/PenolPyrv_kinase-like_dom"/>
</dbReference>
<dbReference type="SUPFAM" id="SSF51621">
    <property type="entry name" value="Phosphoenolpyruvate/pyruvate domain"/>
    <property type="match status" value="1"/>
</dbReference>
<dbReference type="GO" id="GO:0005737">
    <property type="term" value="C:cytoplasm"/>
    <property type="evidence" value="ECO:0007669"/>
    <property type="project" value="TreeGrafter"/>
</dbReference>
<evidence type="ECO:0000259" key="4">
    <source>
        <dbReference type="Pfam" id="PF03328"/>
    </source>
</evidence>
<protein>
    <submittedName>
        <fullName evidence="5">2-dehydro-3-deoxyglucarate aldolase</fullName>
    </submittedName>
</protein>
<dbReference type="OrthoDB" id="86160at2"/>